<sequence length="524" mass="59265">MDTKPIAANISHGGGILQGLATGTSAWYASYVVTAMLLAFFAFSSKDKYPELPWLNQKAPTELTSSKRRAEFIAKPIEHLHKGSTQFKDTPYKLNTENGPVLVLPPKYVNELKSDRNLDFKSIASENTHAYLPGFEPLNSPPTLPQIINKHLTKALLSLTQPISLETTNALKDVFKESKEWTTITPSQIGLVVSRMSSRIFMGKELCNDKEWIETSSDYVFTLFRHQLEIAEWPRRLRPLANWLSPQGAVVRQKLQRCRDVLQPHLEKRQAVIDQALARGEKSPYNDAIEWFADTIGKKYDAASAQIGLSLVAIHTTADLLTQTMYDLAKNPELIPALRQEVIDVLSTNGLKKLSFQKLVLVDGSLKESQRLRPIFTTFFIREALQDVVLSDGFVVKKGTSLAMNGTNVMMNEEIYPEPHKYNPYRYVKMRQTFGEENKAHLVSTSPEHFGFGHGIRACPGRFFAANELKIAMAHILLKYDWKLADGAEDLKPRAVGINYLHNPAIKLMVRRRKEELDLDLLEF</sequence>
<dbReference type="InterPro" id="IPR001128">
    <property type="entry name" value="Cyt_P450"/>
</dbReference>
<keyword evidence="4 8" id="KW-0479">Metal-binding</keyword>
<evidence type="ECO:0000313" key="11">
    <source>
        <dbReference type="Proteomes" id="UP000294847"/>
    </source>
</evidence>
<feature type="binding site" description="axial binding residue" evidence="8">
    <location>
        <position position="459"/>
    </location>
    <ligand>
        <name>heme</name>
        <dbReference type="ChEBI" id="CHEBI:30413"/>
    </ligand>
    <ligandPart>
        <name>Fe</name>
        <dbReference type="ChEBI" id="CHEBI:18248"/>
    </ligandPart>
</feature>
<evidence type="ECO:0000256" key="6">
    <source>
        <dbReference type="ARBA" id="ARBA00023004"/>
    </source>
</evidence>
<dbReference type="InterPro" id="IPR017972">
    <property type="entry name" value="Cyt_P450_CS"/>
</dbReference>
<dbReference type="GO" id="GO:0020037">
    <property type="term" value="F:heme binding"/>
    <property type="evidence" value="ECO:0007669"/>
    <property type="project" value="InterPro"/>
</dbReference>
<dbReference type="GO" id="GO:0004497">
    <property type="term" value="F:monooxygenase activity"/>
    <property type="evidence" value="ECO:0007669"/>
    <property type="project" value="UniProtKB-KW"/>
</dbReference>
<keyword evidence="7 9" id="KW-0503">Monooxygenase</keyword>
<evidence type="ECO:0000256" key="5">
    <source>
        <dbReference type="ARBA" id="ARBA00023002"/>
    </source>
</evidence>
<dbReference type="Gene3D" id="1.10.630.10">
    <property type="entry name" value="Cytochrome P450"/>
    <property type="match status" value="1"/>
</dbReference>
<evidence type="ECO:0000256" key="8">
    <source>
        <dbReference type="PIRSR" id="PIRSR602403-1"/>
    </source>
</evidence>
<dbReference type="EMBL" id="CP034205">
    <property type="protein sequence ID" value="QBZ57598.1"/>
    <property type="molecule type" value="Genomic_DNA"/>
</dbReference>
<dbReference type="PANTHER" id="PTHR46206">
    <property type="entry name" value="CYTOCHROME P450"/>
    <property type="match status" value="1"/>
</dbReference>
<evidence type="ECO:0000256" key="3">
    <source>
        <dbReference type="ARBA" id="ARBA00022617"/>
    </source>
</evidence>
<protein>
    <submittedName>
        <fullName evidence="10">Uncharacterized protein</fullName>
    </submittedName>
</protein>
<proteinExistence type="inferred from homology"/>
<evidence type="ECO:0000256" key="4">
    <source>
        <dbReference type="ARBA" id="ARBA00022723"/>
    </source>
</evidence>
<gene>
    <name evidence="10" type="ORF">PoMZ_02529</name>
</gene>
<dbReference type="InterPro" id="IPR036396">
    <property type="entry name" value="Cyt_P450_sf"/>
</dbReference>
<keyword evidence="5 9" id="KW-0560">Oxidoreductase</keyword>
<dbReference type="PANTHER" id="PTHR46206:SF2">
    <property type="entry name" value="CYTOCHROME P450 MONOOXYGENASE AUSG-RELATED"/>
    <property type="match status" value="1"/>
</dbReference>
<dbReference type="InterPro" id="IPR002403">
    <property type="entry name" value="Cyt_P450_E_grp-IV"/>
</dbReference>
<comment type="similarity">
    <text evidence="2 9">Belongs to the cytochrome P450 family.</text>
</comment>
<dbReference type="PRINTS" id="PR00465">
    <property type="entry name" value="EP450IV"/>
</dbReference>
<dbReference type="GO" id="GO:0005506">
    <property type="term" value="F:iron ion binding"/>
    <property type="evidence" value="ECO:0007669"/>
    <property type="project" value="InterPro"/>
</dbReference>
<evidence type="ECO:0000256" key="7">
    <source>
        <dbReference type="ARBA" id="ARBA00023033"/>
    </source>
</evidence>
<dbReference type="Pfam" id="PF00067">
    <property type="entry name" value="p450"/>
    <property type="match status" value="1"/>
</dbReference>
<comment type="cofactor">
    <cofactor evidence="1 8">
        <name>heme</name>
        <dbReference type="ChEBI" id="CHEBI:30413"/>
    </cofactor>
</comment>
<evidence type="ECO:0000256" key="1">
    <source>
        <dbReference type="ARBA" id="ARBA00001971"/>
    </source>
</evidence>
<keyword evidence="6 8" id="KW-0408">Iron</keyword>
<evidence type="ECO:0000256" key="9">
    <source>
        <dbReference type="RuleBase" id="RU000461"/>
    </source>
</evidence>
<keyword evidence="3 8" id="KW-0349">Heme</keyword>
<dbReference type="Proteomes" id="UP000294847">
    <property type="component" value="Chromosome 2"/>
</dbReference>
<dbReference type="SUPFAM" id="SSF48264">
    <property type="entry name" value="Cytochrome P450"/>
    <property type="match status" value="1"/>
</dbReference>
<dbReference type="CDD" id="cd11041">
    <property type="entry name" value="CYP503A1-like"/>
    <property type="match status" value="1"/>
</dbReference>
<dbReference type="AlphaFoldDB" id="A0A4P7N504"/>
<evidence type="ECO:0000313" key="10">
    <source>
        <dbReference type="EMBL" id="QBZ57598.1"/>
    </source>
</evidence>
<organism evidence="10 11">
    <name type="scientific">Pyricularia oryzae</name>
    <name type="common">Rice blast fungus</name>
    <name type="synonym">Magnaporthe oryzae</name>
    <dbReference type="NCBI Taxonomy" id="318829"/>
    <lineage>
        <taxon>Eukaryota</taxon>
        <taxon>Fungi</taxon>
        <taxon>Dikarya</taxon>
        <taxon>Ascomycota</taxon>
        <taxon>Pezizomycotina</taxon>
        <taxon>Sordariomycetes</taxon>
        <taxon>Sordariomycetidae</taxon>
        <taxon>Magnaporthales</taxon>
        <taxon>Pyriculariaceae</taxon>
        <taxon>Pyricularia</taxon>
    </lineage>
</organism>
<evidence type="ECO:0000256" key="2">
    <source>
        <dbReference type="ARBA" id="ARBA00010617"/>
    </source>
</evidence>
<dbReference type="PROSITE" id="PS00086">
    <property type="entry name" value="CYTOCHROME_P450"/>
    <property type="match status" value="1"/>
</dbReference>
<name>A0A4P7N504_PYROR</name>
<accession>A0A4P7N504</accession>
<dbReference type="GO" id="GO:0016705">
    <property type="term" value="F:oxidoreductase activity, acting on paired donors, with incorporation or reduction of molecular oxygen"/>
    <property type="evidence" value="ECO:0007669"/>
    <property type="project" value="InterPro"/>
</dbReference>
<reference evidence="10 11" key="1">
    <citation type="journal article" date="2019" name="Mol. Biol. Evol.">
        <title>Blast fungal genomes show frequent chromosomal changes, gene gains and losses, and effector gene turnover.</title>
        <authorList>
            <person name="Gomez Luciano L.B."/>
            <person name="Jason Tsai I."/>
            <person name="Chuma I."/>
            <person name="Tosa Y."/>
            <person name="Chen Y.H."/>
            <person name="Li J.Y."/>
            <person name="Li M.Y."/>
            <person name="Jade Lu M.Y."/>
            <person name="Nakayashiki H."/>
            <person name="Li W.H."/>
        </authorList>
    </citation>
    <scope>NUCLEOTIDE SEQUENCE [LARGE SCALE GENOMIC DNA]</scope>
    <source>
        <strain evidence="10">MZ5-1-6</strain>
    </source>
</reference>